<dbReference type="SUPFAM" id="SSF88645">
    <property type="entry name" value="ssDNA viruses"/>
    <property type="match status" value="1"/>
</dbReference>
<evidence type="ECO:0000256" key="1">
    <source>
        <dbReference type="ARBA" id="ARBA00004328"/>
    </source>
</evidence>
<reference evidence="6" key="1">
    <citation type="submission" date="2022-02" db="EMBL/GenBank/DDBJ databases">
        <title>Towards deciphering the DNA virus diversity associated with rodent species in the families Cricetidae and Heteromyidae.</title>
        <authorList>
            <person name="Lund M."/>
            <person name="Larsen B.B."/>
            <person name="Gryseels S."/>
            <person name="Kraberger S."/>
            <person name="Rowsey D.M."/>
            <person name="Steger L."/>
            <person name="Yule K.M."/>
            <person name="Upham N.S."/>
            <person name="Worobey M."/>
            <person name="Van Doorslaer K."/>
            <person name="Varsani A."/>
        </authorList>
    </citation>
    <scope>NUCLEOTIDE SEQUENCE</scope>
    <source>
        <strain evidence="6">NeonRodF8_66</strain>
    </source>
</reference>
<evidence type="ECO:0000256" key="3">
    <source>
        <dbReference type="ARBA" id="ARBA00022431"/>
    </source>
</evidence>
<dbReference type="InterPro" id="IPR037002">
    <property type="entry name" value="Microviridae_protein_F_sf"/>
</dbReference>
<keyword evidence="4" id="KW-0167">Capsid protein</keyword>
<dbReference type="Pfam" id="PF02305">
    <property type="entry name" value="Phage_F"/>
    <property type="match status" value="1"/>
</dbReference>
<dbReference type="GO" id="GO:0005198">
    <property type="term" value="F:structural molecule activity"/>
    <property type="evidence" value="ECO:0007669"/>
    <property type="project" value="InterPro"/>
</dbReference>
<keyword evidence="3" id="KW-1140">T=1 icosahedral capsid protein</keyword>
<accession>A0A976N1V8</accession>
<comment type="subcellular location">
    <subcellularLocation>
        <location evidence="1">Virion</location>
    </subcellularLocation>
</comment>
<keyword evidence="5" id="KW-0946">Virion</keyword>
<organism evidence="6">
    <name type="scientific">Peromfec virus RodF8_66</name>
    <dbReference type="NCBI Taxonomy" id="2929388"/>
    <lineage>
        <taxon>Viruses</taxon>
        <taxon>Monodnaviria</taxon>
        <taxon>Sangervirae</taxon>
        <taxon>Phixviricota</taxon>
        <taxon>Malgrandaviricetes</taxon>
        <taxon>Petitvirales</taxon>
        <taxon>Microviridae</taxon>
    </lineage>
</organism>
<evidence type="ECO:0000256" key="4">
    <source>
        <dbReference type="ARBA" id="ARBA00022561"/>
    </source>
</evidence>
<evidence type="ECO:0000256" key="2">
    <source>
        <dbReference type="ARBA" id="ARBA00009963"/>
    </source>
</evidence>
<sequence length="538" mass="60393">MRRGQTFQKVGGLRPRRSAFDLSYAKLFNCDMGQLVPVFCDEVVPGDYFNISNEIVIRMQPLVAPVLHEVYATTHFFFVPYRLLWDEWETFITGGRDGNYVGEPPLLNTIDGLQSFNSELRYSLIDYLGFPIPAPGNDIVISNDASPVKFPVNAYNFVYNEYYRDQNFSEPIDLDNIEILNRAWTKDYFTSALPWIQRGAIPALPVNTAIDGEFITNITTNTATTIQPNGSLVFNGGTVNASGDTTTRNLQVVGSTSSTGGNQSYVSGLRATSTSTSQADSEAELVAVSTSLNVADLRVAFQISKWQERNARSGVRYTEFLRAHYGVAPTDERLDRPEYIGGTKSPIIISEVLQTSSTDTTSPQGNLAGHGITADKTRVGSYHVKEFGLIIGIFSVLPKPSYIPQGVARQWTRRNRYDYFAPEFIHLSEEPVLNREIYMQGTAEDQGVFGYQGRYDEMRVKQDMVCGSMQDVYSYWHLSRRFESLPMLGQEFVECEPEETKRIYAVQDEPGLIVHYGNKIRAVRPLPVLAEPGLIDHF</sequence>
<dbReference type="InterPro" id="IPR003514">
    <property type="entry name" value="Microviridae_protein_F"/>
</dbReference>
<proteinExistence type="inferred from homology"/>
<evidence type="ECO:0000313" key="6">
    <source>
        <dbReference type="EMBL" id="UPW41536.1"/>
    </source>
</evidence>
<dbReference type="GO" id="GO:0039615">
    <property type="term" value="C:T=1 icosahedral viral capsid"/>
    <property type="evidence" value="ECO:0007669"/>
    <property type="project" value="UniProtKB-KW"/>
</dbReference>
<comment type="similarity">
    <text evidence="2">Belongs to the microviridae F protein family.</text>
</comment>
<dbReference type="InterPro" id="IPR016184">
    <property type="entry name" value="Capsid/spike_ssDNA_virus"/>
</dbReference>
<dbReference type="Gene3D" id="2.60.169.10">
    <property type="entry name" value="Microviridae F protein"/>
    <property type="match status" value="2"/>
</dbReference>
<name>A0A976N1V8_9VIRU</name>
<protein>
    <submittedName>
        <fullName evidence="6">Major capsid protein</fullName>
    </submittedName>
</protein>
<evidence type="ECO:0000256" key="5">
    <source>
        <dbReference type="ARBA" id="ARBA00022844"/>
    </source>
</evidence>
<dbReference type="EMBL" id="OM869623">
    <property type="protein sequence ID" value="UPW41536.1"/>
    <property type="molecule type" value="Genomic_DNA"/>
</dbReference>